<evidence type="ECO:0000256" key="6">
    <source>
        <dbReference type="ARBA" id="ARBA00067277"/>
    </source>
</evidence>
<dbReference type="PANTHER" id="PTHR43353">
    <property type="entry name" value="SUCCINATE-SEMIALDEHYDE DEHYDROGENASE, MITOCHONDRIAL"/>
    <property type="match status" value="1"/>
</dbReference>
<dbReference type="OrthoDB" id="9762913at2"/>
<evidence type="ECO:0000256" key="1">
    <source>
        <dbReference type="ARBA" id="ARBA00009986"/>
    </source>
</evidence>
<dbReference type="AlphaFoldDB" id="A0A136Q005"/>
<gene>
    <name evidence="10" type="ORF">HMPREF3293_03070</name>
</gene>
<protein>
    <recommendedName>
        <fullName evidence="6">3-sulfolactaldehyde dehydrogenase</fullName>
        <ecNumber evidence="5">1.2.1.97</ecNumber>
    </recommendedName>
</protein>
<dbReference type="InterPro" id="IPR016161">
    <property type="entry name" value="Ald_DH/histidinol_DH"/>
</dbReference>
<proteinExistence type="inferred from homology"/>
<evidence type="ECO:0000256" key="7">
    <source>
        <dbReference type="PROSITE-ProRule" id="PRU10007"/>
    </source>
</evidence>
<name>A0A136Q005_9FIRM</name>
<evidence type="ECO:0000256" key="5">
    <source>
        <dbReference type="ARBA" id="ARBA00066984"/>
    </source>
</evidence>
<feature type="active site" evidence="7">
    <location>
        <position position="249"/>
    </location>
</feature>
<comment type="catalytic activity">
    <reaction evidence="3">
        <text>(2S)-3-sulfolactaldehyde + NAD(+) + H2O = (2S)-3-sulfolactate + NADH + 2 H(+)</text>
        <dbReference type="Rhea" id="RHEA:47932"/>
        <dbReference type="ChEBI" id="CHEBI:15377"/>
        <dbReference type="ChEBI" id="CHEBI:15378"/>
        <dbReference type="ChEBI" id="CHEBI:57540"/>
        <dbReference type="ChEBI" id="CHEBI:57945"/>
        <dbReference type="ChEBI" id="CHEBI:61289"/>
        <dbReference type="ChEBI" id="CHEBI:90109"/>
        <dbReference type="EC" id="1.2.1.97"/>
    </reaction>
    <physiologicalReaction direction="left-to-right" evidence="3">
        <dbReference type="Rhea" id="RHEA:47933"/>
    </physiologicalReaction>
</comment>
<dbReference type="RefSeq" id="WP_066522865.1">
    <property type="nucleotide sequence ID" value="NZ_CABMOF010000010.1"/>
</dbReference>
<comment type="function">
    <text evidence="4">Part of the sulfo-TAL (or sulfo-SFT) pathway, a D-sulfoquinovose degradation pathway that produces sulfolactate (SL). Catalyzes the oxidation of 3-sulfolactaldehyde (SLA) to sulfolactate (SL).</text>
</comment>
<comment type="similarity">
    <text evidence="1 8">Belongs to the aldehyde dehydrogenase family.</text>
</comment>
<dbReference type="KEGG" id="cmiu:B1H56_13880"/>
<dbReference type="PANTHER" id="PTHR43353:SF5">
    <property type="entry name" value="SUCCINATE-SEMIALDEHYDE DEHYDROGENASE, MITOCHONDRIAL"/>
    <property type="match status" value="1"/>
</dbReference>
<evidence type="ECO:0000313" key="10">
    <source>
        <dbReference type="EMBL" id="KXK64022.1"/>
    </source>
</evidence>
<dbReference type="GO" id="GO:0016620">
    <property type="term" value="F:oxidoreductase activity, acting on the aldehyde or oxo group of donors, NAD or NADP as acceptor"/>
    <property type="evidence" value="ECO:0007669"/>
    <property type="project" value="InterPro"/>
</dbReference>
<dbReference type="FunFam" id="3.40.309.10:FF:000009">
    <property type="entry name" value="Aldehyde dehydrogenase A"/>
    <property type="match status" value="1"/>
</dbReference>
<dbReference type="FunFam" id="3.40.605.10:FF:000007">
    <property type="entry name" value="NAD/NADP-dependent betaine aldehyde dehydrogenase"/>
    <property type="match status" value="1"/>
</dbReference>
<dbReference type="STRING" id="626937.HMPREF3293_03070"/>
<evidence type="ECO:0000313" key="11">
    <source>
        <dbReference type="Proteomes" id="UP000070366"/>
    </source>
</evidence>
<comment type="caution">
    <text evidence="10">The sequence shown here is derived from an EMBL/GenBank/DDBJ whole genome shotgun (WGS) entry which is preliminary data.</text>
</comment>
<keyword evidence="11" id="KW-1185">Reference proteome</keyword>
<dbReference type="SUPFAM" id="SSF53720">
    <property type="entry name" value="ALDH-like"/>
    <property type="match status" value="1"/>
</dbReference>
<dbReference type="InterPro" id="IPR015590">
    <property type="entry name" value="Aldehyde_DH_dom"/>
</dbReference>
<dbReference type="Gene3D" id="3.40.309.10">
    <property type="entry name" value="Aldehyde Dehydrogenase, Chain A, domain 2"/>
    <property type="match status" value="1"/>
</dbReference>
<dbReference type="EMBL" id="LSZW01000067">
    <property type="protein sequence ID" value="KXK64022.1"/>
    <property type="molecule type" value="Genomic_DNA"/>
</dbReference>
<dbReference type="Pfam" id="PF00171">
    <property type="entry name" value="Aldedh"/>
    <property type="match status" value="1"/>
</dbReference>
<reference evidence="10 11" key="1">
    <citation type="submission" date="2016-02" db="EMBL/GenBank/DDBJ databases">
        <authorList>
            <person name="Wen L."/>
            <person name="He K."/>
            <person name="Yang H."/>
        </authorList>
    </citation>
    <scope>NUCLEOTIDE SEQUENCE [LARGE SCALE GENOMIC DNA]</scope>
    <source>
        <strain evidence="10 11">DSM 22607</strain>
    </source>
</reference>
<feature type="domain" description="Aldehyde dehydrogenase" evidence="9">
    <location>
        <begin position="12"/>
        <end position="471"/>
    </location>
</feature>
<evidence type="ECO:0000256" key="3">
    <source>
        <dbReference type="ARBA" id="ARBA00050326"/>
    </source>
</evidence>
<evidence type="ECO:0000256" key="2">
    <source>
        <dbReference type="ARBA" id="ARBA00023002"/>
    </source>
</evidence>
<accession>A0A136Q005</accession>
<dbReference type="InterPro" id="IPR016163">
    <property type="entry name" value="Ald_DH_C"/>
</dbReference>
<organism evidence="10 11">
    <name type="scientific">Christensenella minuta</name>
    <dbReference type="NCBI Taxonomy" id="626937"/>
    <lineage>
        <taxon>Bacteria</taxon>
        <taxon>Bacillati</taxon>
        <taxon>Bacillota</taxon>
        <taxon>Clostridia</taxon>
        <taxon>Christensenellales</taxon>
        <taxon>Christensenellaceae</taxon>
        <taxon>Christensenella</taxon>
    </lineage>
</organism>
<keyword evidence="2 8" id="KW-0560">Oxidoreductase</keyword>
<dbReference type="PATRIC" id="fig|626937.4.peg.3019"/>
<dbReference type="Gene3D" id="3.40.605.10">
    <property type="entry name" value="Aldehyde Dehydrogenase, Chain A, domain 1"/>
    <property type="match status" value="1"/>
</dbReference>
<sequence>MKMIIGGRKVDASDGKILPVQNPANGEQLDSVPSATEKDILGAIKNARNGKRKWAETPVYERADIFMRFAESMRKNKKELAELLTKETGKTLEFALSEIDTVQRIFIGYAEKMKHEYGKVLPESAQPGVENDIAIVRREPLGVVICITPYNFPLELMAQKVAPALMAGNVVIVKPASDTPLTTIKTIELLLEAGVYPEAAQVVTGRGSTIGKLFSESMDVNVISLTGSTDVGVEIARKASETLKRVFLELGGNDAMVVLEDADIDAAVEAAAYGRISISGQICCGTKRMVVHKSVEQLFIDKLVARLKKVKMGDPLNPQIDMGPLVSESAAKEVEQQVNTMVEQGAQCVLGGVRKGAYYEPTILTNVTKNMSIAKDMEVFGPVFPVIAFDTEAEAAEIVNQSKYGLMSAVMTKDISRGLKLAKQIEAGGVVINGSTLYRTADQPFGGYKMSGIGREGISYTLEEMSQEKTIVLKDVLK</sequence>
<dbReference type="InterPro" id="IPR050740">
    <property type="entry name" value="Aldehyde_DH_Superfamily"/>
</dbReference>
<evidence type="ECO:0000256" key="8">
    <source>
        <dbReference type="RuleBase" id="RU003345"/>
    </source>
</evidence>
<dbReference type="EC" id="1.2.1.97" evidence="5"/>
<evidence type="ECO:0000259" key="9">
    <source>
        <dbReference type="Pfam" id="PF00171"/>
    </source>
</evidence>
<dbReference type="InterPro" id="IPR029510">
    <property type="entry name" value="Ald_DH_CS_GLU"/>
</dbReference>
<dbReference type="Proteomes" id="UP000070366">
    <property type="component" value="Unassembled WGS sequence"/>
</dbReference>
<evidence type="ECO:0000256" key="4">
    <source>
        <dbReference type="ARBA" id="ARBA00054572"/>
    </source>
</evidence>
<dbReference type="PROSITE" id="PS00687">
    <property type="entry name" value="ALDEHYDE_DEHYDR_GLU"/>
    <property type="match status" value="1"/>
</dbReference>
<dbReference type="InterPro" id="IPR016162">
    <property type="entry name" value="Ald_DH_N"/>
</dbReference>